<evidence type="ECO:0000256" key="1">
    <source>
        <dbReference type="ARBA" id="ARBA00004141"/>
    </source>
</evidence>
<comment type="subcellular location">
    <subcellularLocation>
        <location evidence="1">Membrane</location>
        <topology evidence="1">Multi-pass membrane protein</topology>
    </subcellularLocation>
</comment>
<feature type="transmembrane region" description="Helical" evidence="5">
    <location>
        <begin position="71"/>
        <end position="93"/>
    </location>
</feature>
<reference evidence="7 8" key="1">
    <citation type="submission" date="2023-08" db="EMBL/GenBank/DDBJ databases">
        <title>Black Yeasts Isolated from many extreme environments.</title>
        <authorList>
            <person name="Coleine C."/>
            <person name="Stajich J.E."/>
            <person name="Selbmann L."/>
        </authorList>
    </citation>
    <scope>NUCLEOTIDE SEQUENCE [LARGE SCALE GENOMIC DNA]</scope>
    <source>
        <strain evidence="7 8">CCFEE 5792</strain>
    </source>
</reference>
<feature type="domain" description="MARVEL" evidence="6">
    <location>
        <begin position="9"/>
        <end position="119"/>
    </location>
</feature>
<protein>
    <recommendedName>
        <fullName evidence="6">MARVEL domain-containing protein</fullName>
    </recommendedName>
</protein>
<dbReference type="PANTHER" id="PTHR39608:SF1">
    <property type="entry name" value="INTEGRAL MEMBRANE PROTEIN (AFU_ORTHOLOGUE AFUA_5G08640)"/>
    <property type="match status" value="1"/>
</dbReference>
<keyword evidence="8" id="KW-1185">Reference proteome</keyword>
<keyword evidence="4 5" id="KW-0472">Membrane</keyword>
<evidence type="ECO:0000313" key="7">
    <source>
        <dbReference type="EMBL" id="KAK5049059.1"/>
    </source>
</evidence>
<accession>A0AAV9N816</accession>
<feature type="transmembrane region" description="Helical" evidence="5">
    <location>
        <begin position="44"/>
        <end position="64"/>
    </location>
</feature>
<evidence type="ECO:0000313" key="8">
    <source>
        <dbReference type="Proteomes" id="UP001358417"/>
    </source>
</evidence>
<dbReference type="PANTHER" id="PTHR39608">
    <property type="entry name" value="INTEGRAL MEMBRANE PROTEIN (AFU_ORTHOLOGUE AFUA_5G08640)"/>
    <property type="match status" value="1"/>
</dbReference>
<evidence type="ECO:0000256" key="3">
    <source>
        <dbReference type="ARBA" id="ARBA00022989"/>
    </source>
</evidence>
<dbReference type="Proteomes" id="UP001358417">
    <property type="component" value="Unassembled WGS sequence"/>
</dbReference>
<proteinExistence type="predicted"/>
<dbReference type="AlphaFoldDB" id="A0AAV9N816"/>
<feature type="transmembrane region" description="Helical" evidence="5">
    <location>
        <begin position="105"/>
        <end position="125"/>
    </location>
</feature>
<keyword evidence="2 5" id="KW-0812">Transmembrane</keyword>
<dbReference type="GO" id="GO:0016020">
    <property type="term" value="C:membrane"/>
    <property type="evidence" value="ECO:0007669"/>
    <property type="project" value="UniProtKB-SubCell"/>
</dbReference>
<organism evidence="7 8">
    <name type="scientific">Exophiala bonariae</name>
    <dbReference type="NCBI Taxonomy" id="1690606"/>
    <lineage>
        <taxon>Eukaryota</taxon>
        <taxon>Fungi</taxon>
        <taxon>Dikarya</taxon>
        <taxon>Ascomycota</taxon>
        <taxon>Pezizomycotina</taxon>
        <taxon>Eurotiomycetes</taxon>
        <taxon>Chaetothyriomycetidae</taxon>
        <taxon>Chaetothyriales</taxon>
        <taxon>Herpotrichiellaceae</taxon>
        <taxon>Exophiala</taxon>
    </lineage>
</organism>
<dbReference type="Pfam" id="PF01284">
    <property type="entry name" value="MARVEL"/>
    <property type="match status" value="1"/>
</dbReference>
<feature type="transmembrane region" description="Helical" evidence="5">
    <location>
        <begin position="12"/>
        <end position="32"/>
    </location>
</feature>
<dbReference type="EMBL" id="JAVRRD010000020">
    <property type="protein sequence ID" value="KAK5049059.1"/>
    <property type="molecule type" value="Genomic_DNA"/>
</dbReference>
<evidence type="ECO:0000256" key="4">
    <source>
        <dbReference type="ARBA" id="ARBA00023136"/>
    </source>
</evidence>
<dbReference type="RefSeq" id="XP_064704264.1">
    <property type="nucleotide sequence ID" value="XM_064849050.1"/>
</dbReference>
<dbReference type="GeneID" id="89973658"/>
<evidence type="ECO:0000256" key="2">
    <source>
        <dbReference type="ARBA" id="ARBA00022692"/>
    </source>
</evidence>
<comment type="caution">
    <text evidence="7">The sequence shown here is derived from an EMBL/GenBank/DDBJ whole genome shotgun (WGS) entry which is preliminary data.</text>
</comment>
<keyword evidence="3 5" id="KW-1133">Transmembrane helix</keyword>
<evidence type="ECO:0000256" key="5">
    <source>
        <dbReference type="SAM" id="Phobius"/>
    </source>
</evidence>
<sequence length="152" mass="17008">MPVISRVVSMILRAGELAFAGIVAGVVGKYLHDYRSGSAQPLARFIYIEVLAGISLLLGLLWLLPFSSGFVHWPVDVFISVAWFAAFGILISFNGTCGRWRATEAFSFLSAIFWLVSALVGIWFIRRERRKAAPVAGTYTRRRWFGHRRSAV</sequence>
<evidence type="ECO:0000259" key="6">
    <source>
        <dbReference type="Pfam" id="PF01284"/>
    </source>
</evidence>
<gene>
    <name evidence="7" type="ORF">LTR84_005481</name>
</gene>
<name>A0AAV9N816_9EURO</name>
<dbReference type="InterPro" id="IPR008253">
    <property type="entry name" value="Marvel"/>
</dbReference>